<proteinExistence type="inferred from homology"/>
<name>A0A0G4IBY6_9ALVE</name>
<feature type="compositionally biased region" description="Low complexity" evidence="2">
    <location>
        <begin position="788"/>
        <end position="798"/>
    </location>
</feature>
<organism evidence="4">
    <name type="scientific">Chromera velia CCMP2878</name>
    <dbReference type="NCBI Taxonomy" id="1169474"/>
    <lineage>
        <taxon>Eukaryota</taxon>
        <taxon>Sar</taxon>
        <taxon>Alveolata</taxon>
        <taxon>Colpodellida</taxon>
        <taxon>Chromeraceae</taxon>
        <taxon>Chromera</taxon>
    </lineage>
</organism>
<dbReference type="PANTHER" id="PTHR24115:SF1016">
    <property type="entry name" value="KINESIN FAMILY MEMBER 19A"/>
    <property type="match status" value="1"/>
</dbReference>
<dbReference type="InterPro" id="IPR027417">
    <property type="entry name" value="P-loop_NTPase"/>
</dbReference>
<sequence length="2619" mass="275027">MKRENIQVFLKLRPPSASTAAAASKAQYASGLSVAADRKSVSIHKLSYWSVQTFSVLTFVFSTDFVACCLSYLDEVSSSVCVLLSDPSSFLRSFDAVIEPSDPFRAVEALTRPLVQSAVLDGQSVTLMTYGEEGAGKTTTLFGSGPLSDSNKVAGVKGSGGKLGSAGGKVPGSGSSVYETAVLQLFAEIERHRTGAQTPVVTPGVGGPDEEAGLSFVVHGSVLLVTDEALLDPLQGPEALTLRGDEAEGGVYVEGITLVEASHPQHLYNMLMLARKNTVMPAFSAALEGKKPHVVVSTLIEQGYRVAKRDRSRENDNGWRVRSTRMTFVDVAGDSTESGAASLLSGLAGGGGRVGGLPLPQKGVGRELGGLHANREGEERGGPEWAPPSPQRKALIDDGGGTGWCKSVRALNQERERGESATSAFSPLAAPNNITDMGYVPYKTSVLTRLLQDSIGGGCRTAVFAHADPYRRNLVATASALRAAGRFRKISNRPELSPIYAEGRVRDMREELESLVAFLKSPLEGEREKEARGANQGASSVSRGNQNEGRLDRIRKRAALVRRAEELFVRLEGRHPGTVGLGLTPVPSGALPESSSGSRGVQERRMGGLTLNASSEERWERHLERVRREEEEEGQEGADRTHMMESAGKHGERETAVATGAHAFAPGDEREDEENFGEGGDALGGILHRLPPIPEESPSRERPSPSSANTPSNAAAASAAPSHSISPAHSQRSRSPAAAAAISPGAHVSALLRGPAPSPYEGVVVSGAGGGGGSGQEEGGGSAIVAAAPAASQAPPGSQTEGTPAGPERRALAESVQLSDAEGEGAETEMVDGDRERSQGSGGKIERQGEGVPKTESKRDPPIPISFPEGAEGSLPFEHLLTAVLRASQGYQDRRPGPERDGDACRRSPEGQETGGLPGGPSDSGRVWSDFARAREELERLHSSLARGRERERDGGSSGGAQQGLRQARPQALKVVVSLLRSVCELLQSVPLPPPPAPGLGEAGEREASAPSSSFQQPRAAKEEEEQRQTALQHSQGGGPDGHCTSSPHDSSSAAAPQRYTQPSEDQAQPSVEAGRGGDGRTGETSFVGGNVDREAAADLFVYRSEGVHGADNKAEKEKEKDQLAQDLPSKPPILLSSSPPCLSTSGTQTDDMINLDTAANPQEADEDTSSPDATASSSGHTAPPEFAASLPHSHGPSGDPALLQYAQQQPTPTLPNDSREGTKGGPPPASDPSSHPAPHGGRCSDVPPQASSGRSSEERKRHWEDLRVRLGLPPAGTTTHCRETPAAAAVAVATPSLRKGVDEAEAERRGRRAAAALSAFREVADRVAASRSSLSGSGLGVRETLESSVEGEGREVKGKTGALFSLGGAGRERKDAVSSFLLPSHHFGFVSSEHSMVPAGAEGRVEKEEGGEREWRGEVEVQKGLQKQDRDSNNQTSSLNKALHGSADRLSSALAGTEDGLSLSVCRSSECLQMTPAEGGVVRERDGGGEEDVEEEEEDIDDVDVPSLSARLTAGLADVAGLIDLLVDRQKERLRGRRGRKKKEGQRESETPLVSTGQTGEVGGQRVSRRSSASSSASALLSSSALPLDRDKGGESESRSRKRLTGGSQASSEFGDSLQDCGGADAEKQPQHVGSQIPRAVAGGKRTGERWFLPPPSPGGGGTRGSLEPPEEQGSGSRGEKGMGLGPAEAASSFSSSATAIAACVEGLHDLDFSSFPRPPSVEPDNVPNYDDLGKEKVISHTHTQAAESLGVRRLTEETTAEARSMKESLGASAGSVGFGGGGYSLPQSSQSHRIRGDSASMQNSQKVVSRGDGGSTFTRSQTLPNASVPGDRRAGPATQLQAQRGADVSLKGGAEGPVESSEHHRIPRVSTAEVLSAEMDTGGLSASQAPHKTQTLPSSRPLSGMRGRQVFPDRERERERGDGRLAQRQQEDTTVRQPSHDGDLTASRLAAASATAVEGARPSVPSISVTVSAYPPSNRPSGVMASARASGDSGCHQREGEGMCQGLPVPGLDQYMDSPETLCVRSGVGVGREDLADGAGSSAESRADSRGVGARPSNAFSFAVASDAPSPALCSSAPFYASGIPFPHQETEVEPEVLKGHNQFSLQKEEREFISSTTPVAFPPQPQTFWTGAGPPLHPPPPFGFPPQASSSSSAAFVQTTPMFFVQSPVLLPPHGHPHHIEAHARHHRMPSPLPLPKQRGGPIFPRYTPPTAGTTGGGDRRASAASGDWQIPPPPVLRPSKSVPWLHHQLQSPVPPVVQVQKGQQPQPFLRGFQPGGSRSASPSPKALAALHLQPPYPQPQPHHPHMRRAHSPATHGGAPLLPGSSYAKPPDTPHANNSQTNAGEQIPTERNTADEEAPQTPADKSPPFRQPHPSLPTAAVPSRPSGPSPPPPFRNGSFGIPSRSTLPAAFQPVSIPTVASPSPYRHPFPLQHQHTPKRFAPPSPNHHHLHLNGESAQTAYPWLQTNAKTGPEPAQEDTPTASQPSSGHTASLSERGRTHAQNHKPSKGVNEAPSANPLPYPRLMTRQSHQPLPIDVPPSRPLRQFAGSPPPASTHATNIPQRGTLGTSRVHRPTPQPLPPGGPVATAPHPHSRGRFPSPPPGMAPFFPPRGGAVR</sequence>
<protein>
    <recommendedName>
        <fullName evidence="3">Kinesin motor domain-containing protein</fullName>
    </recommendedName>
</protein>
<dbReference type="GO" id="GO:0007018">
    <property type="term" value="P:microtubule-based movement"/>
    <property type="evidence" value="ECO:0007669"/>
    <property type="project" value="InterPro"/>
</dbReference>
<feature type="compositionally biased region" description="Polar residues" evidence="2">
    <location>
        <begin position="2558"/>
        <end position="2571"/>
    </location>
</feature>
<feature type="compositionally biased region" description="Basic and acidic residues" evidence="2">
    <location>
        <begin position="1589"/>
        <end position="1600"/>
    </location>
</feature>
<feature type="compositionally biased region" description="Low complexity" evidence="2">
    <location>
        <begin position="1232"/>
        <end position="1242"/>
    </location>
</feature>
<feature type="compositionally biased region" description="Low complexity" evidence="2">
    <location>
        <begin position="1133"/>
        <end position="1146"/>
    </location>
</feature>
<dbReference type="Gene3D" id="3.40.850.10">
    <property type="entry name" value="Kinesin motor domain"/>
    <property type="match status" value="2"/>
</dbReference>
<feature type="compositionally biased region" description="Low complexity" evidence="2">
    <location>
        <begin position="704"/>
        <end position="741"/>
    </location>
</feature>
<feature type="region of interest" description="Disordered" evidence="2">
    <location>
        <begin position="372"/>
        <end position="398"/>
    </location>
</feature>
<feature type="region of interest" description="Disordered" evidence="2">
    <location>
        <begin position="1756"/>
        <end position="1962"/>
    </location>
</feature>
<feature type="compositionally biased region" description="Basic and acidic residues" evidence="2">
    <location>
        <begin position="832"/>
        <end position="861"/>
    </location>
</feature>
<dbReference type="PRINTS" id="PR00380">
    <property type="entry name" value="KINESINHEAVY"/>
</dbReference>
<feature type="compositionally biased region" description="Acidic residues" evidence="2">
    <location>
        <begin position="1490"/>
        <end position="1505"/>
    </location>
</feature>
<reference evidence="4" key="1">
    <citation type="submission" date="2014-11" db="EMBL/GenBank/DDBJ databases">
        <authorList>
            <person name="Otto D Thomas"/>
            <person name="Naeem Raeece"/>
        </authorList>
    </citation>
    <scope>NUCLEOTIDE SEQUENCE</scope>
</reference>
<keyword evidence="1" id="KW-0067">ATP-binding</keyword>
<feature type="region of interest" description="Disordered" evidence="2">
    <location>
        <begin position="2037"/>
        <end position="2056"/>
    </location>
</feature>
<feature type="region of interest" description="Disordered" evidence="2">
    <location>
        <begin position="888"/>
        <end position="969"/>
    </location>
</feature>
<feature type="compositionally biased region" description="Basic and acidic residues" evidence="2">
    <location>
        <begin position="373"/>
        <end position="382"/>
    </location>
</feature>
<feature type="compositionally biased region" description="Polar residues" evidence="2">
    <location>
        <begin position="1059"/>
        <end position="1070"/>
    </location>
</feature>
<feature type="region of interest" description="Disordered" evidence="2">
    <location>
        <begin position="1108"/>
        <end position="1282"/>
    </location>
</feature>
<feature type="domain" description="Kinesin motor" evidence="3">
    <location>
        <begin position="5"/>
        <end position="490"/>
    </location>
</feature>
<feature type="compositionally biased region" description="Basic and acidic residues" evidence="2">
    <location>
        <begin position="637"/>
        <end position="653"/>
    </location>
</feature>
<dbReference type="GO" id="GO:0016887">
    <property type="term" value="F:ATP hydrolysis activity"/>
    <property type="evidence" value="ECO:0007669"/>
    <property type="project" value="TreeGrafter"/>
</dbReference>
<feature type="compositionally biased region" description="Polar residues" evidence="2">
    <location>
        <begin position="2481"/>
        <end position="2496"/>
    </location>
</feature>
<feature type="compositionally biased region" description="Basic and acidic residues" evidence="2">
    <location>
        <begin position="1108"/>
        <end position="1124"/>
    </location>
</feature>
<evidence type="ECO:0000256" key="2">
    <source>
        <dbReference type="SAM" id="MobiDB-lite"/>
    </source>
</evidence>
<feature type="region of interest" description="Disordered" evidence="2">
    <location>
        <begin position="2204"/>
        <end position="2244"/>
    </location>
</feature>
<feature type="binding site" evidence="1">
    <location>
        <begin position="131"/>
        <end position="138"/>
    </location>
    <ligand>
        <name>ATP</name>
        <dbReference type="ChEBI" id="CHEBI:30616"/>
    </ligand>
</feature>
<dbReference type="EMBL" id="CDMZ01005809">
    <property type="protein sequence ID" value="CEM54707.1"/>
    <property type="molecule type" value="Genomic_DNA"/>
</dbReference>
<feature type="compositionally biased region" description="Polar residues" evidence="2">
    <location>
        <begin position="1886"/>
        <end position="1903"/>
    </location>
</feature>
<feature type="region of interest" description="Disordered" evidence="2">
    <location>
        <begin position="1979"/>
        <end position="2000"/>
    </location>
</feature>
<dbReference type="PANTHER" id="PTHR24115">
    <property type="entry name" value="KINESIN-RELATED"/>
    <property type="match status" value="1"/>
</dbReference>
<feature type="compositionally biased region" description="Basic and acidic residues" evidence="2">
    <location>
        <begin position="932"/>
        <end position="955"/>
    </location>
</feature>
<feature type="compositionally biased region" description="Basic residues" evidence="2">
    <location>
        <begin position="1535"/>
        <end position="1545"/>
    </location>
</feature>
<feature type="compositionally biased region" description="Acidic residues" evidence="2">
    <location>
        <begin position="821"/>
        <end position="831"/>
    </location>
</feature>
<dbReference type="GO" id="GO:0003777">
    <property type="term" value="F:microtubule motor activity"/>
    <property type="evidence" value="ECO:0007669"/>
    <property type="project" value="InterPro"/>
</dbReference>
<dbReference type="InterPro" id="IPR027640">
    <property type="entry name" value="Kinesin-like_fam"/>
</dbReference>
<dbReference type="SMART" id="SM00129">
    <property type="entry name" value="KISc"/>
    <property type="match status" value="1"/>
</dbReference>
<feature type="region of interest" description="Disordered" evidence="2">
    <location>
        <begin position="1478"/>
        <end position="1507"/>
    </location>
</feature>
<evidence type="ECO:0000259" key="3">
    <source>
        <dbReference type="PROSITE" id="PS50067"/>
    </source>
</evidence>
<feature type="compositionally biased region" description="Polar residues" evidence="2">
    <location>
        <begin position="1817"/>
        <end position="1827"/>
    </location>
</feature>
<feature type="compositionally biased region" description="Polar residues" evidence="2">
    <location>
        <begin position="2338"/>
        <end position="2347"/>
    </location>
</feature>
<feature type="region of interest" description="Disordered" evidence="2">
    <location>
        <begin position="1399"/>
        <end position="1440"/>
    </location>
</feature>
<keyword evidence="1" id="KW-0505">Motor protein</keyword>
<feature type="region of interest" description="Disordered" evidence="2">
    <location>
        <begin position="1713"/>
        <end position="1734"/>
    </location>
</feature>
<keyword evidence="1" id="KW-0547">Nucleotide-binding</keyword>
<feature type="compositionally biased region" description="Pro residues" evidence="2">
    <location>
        <begin position="2601"/>
        <end position="2612"/>
    </location>
</feature>
<feature type="compositionally biased region" description="Basic and acidic residues" evidence="2">
    <location>
        <begin position="1913"/>
        <end position="1945"/>
    </location>
</feature>
<dbReference type="GO" id="GO:0005871">
    <property type="term" value="C:kinesin complex"/>
    <property type="evidence" value="ECO:0007669"/>
    <property type="project" value="TreeGrafter"/>
</dbReference>
<feature type="region of interest" description="Disordered" evidence="2">
    <location>
        <begin position="2261"/>
        <end position="2619"/>
    </location>
</feature>
<feature type="compositionally biased region" description="Polar residues" evidence="2">
    <location>
        <begin position="2458"/>
        <end position="2472"/>
    </location>
</feature>
<dbReference type="VEuPathDB" id="CryptoDB:Cvel_2243"/>
<feature type="region of interest" description="Disordered" evidence="2">
    <location>
        <begin position="665"/>
        <end position="741"/>
    </location>
</feature>
<feature type="compositionally biased region" description="Basic and acidic residues" evidence="2">
    <location>
        <begin position="1404"/>
        <end position="1433"/>
    </location>
</feature>
<dbReference type="GO" id="GO:0005874">
    <property type="term" value="C:microtubule"/>
    <property type="evidence" value="ECO:0007669"/>
    <property type="project" value="TreeGrafter"/>
</dbReference>
<feature type="region of interest" description="Disordered" evidence="2">
    <location>
        <begin position="1535"/>
        <end position="1694"/>
    </location>
</feature>
<dbReference type="InterPro" id="IPR001752">
    <property type="entry name" value="Kinesin_motor_dom"/>
</dbReference>
<feature type="compositionally biased region" description="Low complexity" evidence="2">
    <location>
        <begin position="2261"/>
        <end position="2271"/>
    </location>
</feature>
<gene>
    <name evidence="4" type="ORF">Cvel_2243</name>
</gene>
<feature type="region of interest" description="Disordered" evidence="2">
    <location>
        <begin position="989"/>
        <end position="1091"/>
    </location>
</feature>
<dbReference type="SUPFAM" id="SSF52540">
    <property type="entry name" value="P-loop containing nucleoside triphosphate hydrolases"/>
    <property type="match status" value="1"/>
</dbReference>
<feature type="compositionally biased region" description="Low complexity" evidence="2">
    <location>
        <begin position="1571"/>
        <end position="1587"/>
    </location>
</feature>
<feature type="region of interest" description="Disordered" evidence="2">
    <location>
        <begin position="526"/>
        <end position="550"/>
    </location>
</feature>
<feature type="compositionally biased region" description="Low complexity" evidence="2">
    <location>
        <begin position="2281"/>
        <end position="2297"/>
    </location>
</feature>
<feature type="compositionally biased region" description="Low complexity" evidence="2">
    <location>
        <begin position="1946"/>
        <end position="1958"/>
    </location>
</feature>
<feature type="region of interest" description="Disordered" evidence="2">
    <location>
        <begin position="788"/>
        <end position="871"/>
    </location>
</feature>
<dbReference type="InterPro" id="IPR036961">
    <property type="entry name" value="Kinesin_motor_dom_sf"/>
</dbReference>
<dbReference type="PROSITE" id="PS50067">
    <property type="entry name" value="KINESIN_MOTOR_2"/>
    <property type="match status" value="1"/>
</dbReference>
<comment type="similarity">
    <text evidence="1">Belongs to the TRAFAC class myosin-kinesin ATPase superfamily. Kinesin family.</text>
</comment>
<dbReference type="GO" id="GO:0008017">
    <property type="term" value="F:microtubule binding"/>
    <property type="evidence" value="ECO:0007669"/>
    <property type="project" value="InterPro"/>
</dbReference>
<accession>A0A0G4IBY6</accession>
<feature type="region of interest" description="Disordered" evidence="2">
    <location>
        <begin position="580"/>
        <end position="653"/>
    </location>
</feature>
<feature type="compositionally biased region" description="Basic and acidic residues" evidence="2">
    <location>
        <begin position="1256"/>
        <end position="1269"/>
    </location>
</feature>
<feature type="compositionally biased region" description="Basic and acidic residues" evidence="2">
    <location>
        <begin position="892"/>
        <end position="910"/>
    </location>
</feature>
<feature type="compositionally biased region" description="Pro residues" evidence="2">
    <location>
        <begin position="2388"/>
        <end position="2397"/>
    </location>
</feature>
<feature type="compositionally biased region" description="Polar residues" evidence="2">
    <location>
        <begin position="1206"/>
        <end position="1217"/>
    </location>
</feature>
<evidence type="ECO:0000313" key="4">
    <source>
        <dbReference type="EMBL" id="CEM54707.1"/>
    </source>
</evidence>
<dbReference type="GO" id="GO:0005524">
    <property type="term" value="F:ATP binding"/>
    <property type="evidence" value="ECO:0007669"/>
    <property type="project" value="UniProtKB-UniRule"/>
</dbReference>
<dbReference type="Pfam" id="PF00225">
    <property type="entry name" value="Kinesin"/>
    <property type="match status" value="2"/>
</dbReference>
<feature type="compositionally biased region" description="Polar residues" evidence="2">
    <location>
        <begin position="536"/>
        <end position="548"/>
    </location>
</feature>
<evidence type="ECO:0000256" key="1">
    <source>
        <dbReference type="PROSITE-ProRule" id="PRU00283"/>
    </source>
</evidence>
<feature type="compositionally biased region" description="Basic and acidic residues" evidence="2">
    <location>
        <begin position="615"/>
        <end position="629"/>
    </location>
</feature>